<dbReference type="EMBL" id="KZ305139">
    <property type="protein sequence ID" value="PIA25172.1"/>
    <property type="molecule type" value="Genomic_DNA"/>
</dbReference>
<dbReference type="PANTHER" id="PTHR13937:SF0">
    <property type="entry name" value="EUKARYOTIC TRANSLATION INITIATION FACTOR 3 SUBUNIT C-RELATED"/>
    <property type="match status" value="1"/>
</dbReference>
<dbReference type="OrthoDB" id="29647at2759"/>
<organism evidence="5 6">
    <name type="scientific">Aquilegia coerulea</name>
    <name type="common">Rocky mountain columbine</name>
    <dbReference type="NCBI Taxonomy" id="218851"/>
    <lineage>
        <taxon>Eukaryota</taxon>
        <taxon>Viridiplantae</taxon>
        <taxon>Streptophyta</taxon>
        <taxon>Embryophyta</taxon>
        <taxon>Tracheophyta</taxon>
        <taxon>Spermatophyta</taxon>
        <taxon>Magnoliopsida</taxon>
        <taxon>Ranunculales</taxon>
        <taxon>Ranunculaceae</taxon>
        <taxon>Thalictroideae</taxon>
        <taxon>Aquilegia</taxon>
    </lineage>
</organism>
<gene>
    <name evidence="5" type="ORF">AQUCO_12300007v1</name>
</gene>
<dbReference type="AlphaFoldDB" id="A0A2G5C1L3"/>
<proteinExistence type="predicted"/>
<dbReference type="PANTHER" id="PTHR13937">
    <property type="entry name" value="EUKARYOTIC TRANSLATION INITATION FACTOR 3, SUBUNIT 8 EIF3S8 -RELATED"/>
    <property type="match status" value="1"/>
</dbReference>
<dbReference type="InParanoid" id="A0A2G5C1L3"/>
<dbReference type="InterPro" id="IPR008905">
    <property type="entry name" value="EIF3C_N_dom"/>
</dbReference>
<keyword evidence="3" id="KW-0648">Protein biosynthesis</keyword>
<accession>A0A2G5C1L3</accession>
<dbReference type="InterPro" id="IPR027516">
    <property type="entry name" value="EIF3C"/>
</dbReference>
<name>A0A2G5C1L3_AQUCA</name>
<sequence length="535" mass="61502">MTTTTTTASEDHQLEMNKTPWQAIEDMIYKIHPIRSREESQEESRAQLKLLIDLAQSPAQKLKILMILINGILIWDHESIWDHVPLKDWKTCVEYLFLMLDILYKYPNIKVSPKLDVTYHHHKGADYQGPIYLHGDLHEIVFEGFSFRFFDSLKHINPCEPEYDERLQEEPTLILVCRNVMEYLEQIKDFRAAAKVAFQLLRLLHYKSHQDYEDQVTKKLQLSQYTETGTSDSLDHKSVDGQHTDSPPFVIPKVVPRRPSYPINSTTLFDKALNFFFEYGSPGKGRKPFAMLSNVYHLAIIDKFPDSCRAMTKFFDEVQDVNSINLVYFNRALAQLGLCAFRAGCIAEAHTYLSWLYGCGRVDKLLGQTVSYIPYEDRGPTLPGQCIFTPYHMHINLDLLDAVHLVCAMFPEDPNVAASTHVSKGKVISQKIRTFFNSSESETSRGPPEHVCDLVVDATRDLRKGYFQKAFMVIESLKLPMLLSKRGDVLEMLKTKIKEEALRSQNYQLTSICDLPSLYQLTPKCELSEIDSPVV</sequence>
<evidence type="ECO:0000256" key="3">
    <source>
        <dbReference type="ARBA" id="ARBA00022917"/>
    </source>
</evidence>
<dbReference type="Pfam" id="PF05470">
    <property type="entry name" value="eIF-3c_N"/>
    <property type="match status" value="1"/>
</dbReference>
<dbReference type="Proteomes" id="UP000230069">
    <property type="component" value="Unassembled WGS sequence"/>
</dbReference>
<evidence type="ECO:0000256" key="2">
    <source>
        <dbReference type="ARBA" id="ARBA00022540"/>
    </source>
</evidence>
<feature type="domain" description="Eukaryotic translation initiation factor 3 subunit C N-terminal" evidence="4">
    <location>
        <begin position="28"/>
        <end position="421"/>
    </location>
</feature>
<keyword evidence="6" id="KW-1185">Reference proteome</keyword>
<dbReference type="STRING" id="218851.A0A2G5C1L3"/>
<evidence type="ECO:0000259" key="4">
    <source>
        <dbReference type="Pfam" id="PF05470"/>
    </source>
</evidence>
<reference evidence="5 6" key="1">
    <citation type="submission" date="2017-09" db="EMBL/GenBank/DDBJ databases">
        <title>WGS assembly of Aquilegia coerulea Goldsmith.</title>
        <authorList>
            <person name="Hodges S."/>
            <person name="Kramer E."/>
            <person name="Nordborg M."/>
            <person name="Tomkins J."/>
            <person name="Borevitz J."/>
            <person name="Derieg N."/>
            <person name="Yan J."/>
            <person name="Mihaltcheva S."/>
            <person name="Hayes R.D."/>
            <person name="Rokhsar D."/>
        </authorList>
    </citation>
    <scope>NUCLEOTIDE SEQUENCE [LARGE SCALE GENOMIC DNA]</scope>
    <source>
        <strain evidence="6">cv. Goldsmith</strain>
    </source>
</reference>
<dbReference type="GO" id="GO:0003743">
    <property type="term" value="F:translation initiation factor activity"/>
    <property type="evidence" value="ECO:0007669"/>
    <property type="project" value="UniProtKB-KW"/>
</dbReference>
<protein>
    <recommendedName>
        <fullName evidence="4">Eukaryotic translation initiation factor 3 subunit C N-terminal domain-containing protein</fullName>
    </recommendedName>
</protein>
<evidence type="ECO:0000256" key="1">
    <source>
        <dbReference type="ARBA" id="ARBA00022490"/>
    </source>
</evidence>
<evidence type="ECO:0000313" key="6">
    <source>
        <dbReference type="Proteomes" id="UP000230069"/>
    </source>
</evidence>
<keyword evidence="1" id="KW-0963">Cytoplasm</keyword>
<evidence type="ECO:0000313" key="5">
    <source>
        <dbReference type="EMBL" id="PIA25172.1"/>
    </source>
</evidence>
<dbReference type="GO" id="GO:0031369">
    <property type="term" value="F:translation initiation factor binding"/>
    <property type="evidence" value="ECO:0007669"/>
    <property type="project" value="InterPro"/>
</dbReference>
<keyword evidence="2" id="KW-0396">Initiation factor</keyword>
<dbReference type="GO" id="GO:0005852">
    <property type="term" value="C:eukaryotic translation initiation factor 3 complex"/>
    <property type="evidence" value="ECO:0007669"/>
    <property type="project" value="InterPro"/>
</dbReference>
<dbReference type="GO" id="GO:0003723">
    <property type="term" value="F:RNA binding"/>
    <property type="evidence" value="ECO:0007669"/>
    <property type="project" value="InterPro"/>
</dbReference>